<evidence type="ECO:0000313" key="2">
    <source>
        <dbReference type="Proteomes" id="UP000835052"/>
    </source>
</evidence>
<dbReference type="Proteomes" id="UP000835052">
    <property type="component" value="Unassembled WGS sequence"/>
</dbReference>
<dbReference type="AlphaFoldDB" id="A0A8S1HFN2"/>
<organism evidence="1 2">
    <name type="scientific">Caenorhabditis auriculariae</name>
    <dbReference type="NCBI Taxonomy" id="2777116"/>
    <lineage>
        <taxon>Eukaryota</taxon>
        <taxon>Metazoa</taxon>
        <taxon>Ecdysozoa</taxon>
        <taxon>Nematoda</taxon>
        <taxon>Chromadorea</taxon>
        <taxon>Rhabditida</taxon>
        <taxon>Rhabditina</taxon>
        <taxon>Rhabditomorpha</taxon>
        <taxon>Rhabditoidea</taxon>
        <taxon>Rhabditidae</taxon>
        <taxon>Peloderinae</taxon>
        <taxon>Caenorhabditis</taxon>
    </lineage>
</organism>
<keyword evidence="2" id="KW-1185">Reference proteome</keyword>
<dbReference type="EMBL" id="CAJGYM010000054">
    <property type="protein sequence ID" value="CAD6195373.1"/>
    <property type="molecule type" value="Genomic_DNA"/>
</dbReference>
<name>A0A8S1HFN2_9PELO</name>
<protein>
    <submittedName>
        <fullName evidence="1">Uncharacterized protein</fullName>
    </submittedName>
</protein>
<gene>
    <name evidence="1" type="ORF">CAUJ_LOCUS11292</name>
</gene>
<sequence length="166" mass="18445">MDEIPFIPTFARLHKLQEAIDLLDAKISILSSRLASRFSQPPTSKGDELDRRPQRAKVGMNGISSIPSFPCPSHCFLLLLAGDPLEAPVFLFLEFAGTTSHGLRKWSNAFHIASQHLLLRKMPAGSLPEAFQQTCVKVIDKAKVWDSFAVYGSVFVVFVFVPVDLF</sequence>
<comment type="caution">
    <text evidence="1">The sequence shown here is derived from an EMBL/GenBank/DDBJ whole genome shotgun (WGS) entry which is preliminary data.</text>
</comment>
<reference evidence="1" key="1">
    <citation type="submission" date="2020-10" db="EMBL/GenBank/DDBJ databases">
        <authorList>
            <person name="Kikuchi T."/>
        </authorList>
    </citation>
    <scope>NUCLEOTIDE SEQUENCE</scope>
    <source>
        <strain evidence="1">NKZ352</strain>
    </source>
</reference>
<proteinExistence type="predicted"/>
<evidence type="ECO:0000313" key="1">
    <source>
        <dbReference type="EMBL" id="CAD6195373.1"/>
    </source>
</evidence>
<accession>A0A8S1HFN2</accession>